<sequence>MKILIIIPTYNAETYLPKIIKKLERHHSDILIIDSNSTDSTISIAKSNNINFTQICQKDFNHGVTREQYRKSTGSDIVVYFTQDAIPIESDIIEKLIKPLIEGEASVSYGRQIPRNG</sequence>
<gene>
    <name evidence="2" type="ORF">METZ01_LOCUS475832</name>
</gene>
<dbReference type="InterPro" id="IPR001173">
    <property type="entry name" value="Glyco_trans_2-like"/>
</dbReference>
<proteinExistence type="predicted"/>
<dbReference type="InterPro" id="IPR029044">
    <property type="entry name" value="Nucleotide-diphossugar_trans"/>
</dbReference>
<evidence type="ECO:0000313" key="2">
    <source>
        <dbReference type="EMBL" id="SVE22978.1"/>
    </source>
</evidence>
<dbReference type="Gene3D" id="3.90.550.10">
    <property type="entry name" value="Spore Coat Polysaccharide Biosynthesis Protein SpsA, Chain A"/>
    <property type="match status" value="1"/>
</dbReference>
<feature type="non-terminal residue" evidence="2">
    <location>
        <position position="117"/>
    </location>
</feature>
<protein>
    <recommendedName>
        <fullName evidence="1">Glycosyltransferase 2-like domain-containing protein</fullName>
    </recommendedName>
</protein>
<name>A0A383BUB8_9ZZZZ</name>
<feature type="domain" description="Glycosyltransferase 2-like" evidence="1">
    <location>
        <begin position="5"/>
        <end position="113"/>
    </location>
</feature>
<dbReference type="EMBL" id="UINC01202944">
    <property type="protein sequence ID" value="SVE22978.1"/>
    <property type="molecule type" value="Genomic_DNA"/>
</dbReference>
<dbReference type="AlphaFoldDB" id="A0A383BUB8"/>
<dbReference type="Pfam" id="PF00535">
    <property type="entry name" value="Glycos_transf_2"/>
    <property type="match status" value="1"/>
</dbReference>
<dbReference type="SUPFAM" id="SSF53448">
    <property type="entry name" value="Nucleotide-diphospho-sugar transferases"/>
    <property type="match status" value="1"/>
</dbReference>
<evidence type="ECO:0000259" key="1">
    <source>
        <dbReference type="Pfam" id="PF00535"/>
    </source>
</evidence>
<organism evidence="2">
    <name type="scientific">marine metagenome</name>
    <dbReference type="NCBI Taxonomy" id="408172"/>
    <lineage>
        <taxon>unclassified sequences</taxon>
        <taxon>metagenomes</taxon>
        <taxon>ecological metagenomes</taxon>
    </lineage>
</organism>
<accession>A0A383BUB8</accession>
<reference evidence="2" key="1">
    <citation type="submission" date="2018-05" db="EMBL/GenBank/DDBJ databases">
        <authorList>
            <person name="Lanie J.A."/>
            <person name="Ng W.-L."/>
            <person name="Kazmierczak K.M."/>
            <person name="Andrzejewski T.M."/>
            <person name="Davidsen T.M."/>
            <person name="Wayne K.J."/>
            <person name="Tettelin H."/>
            <person name="Glass J.I."/>
            <person name="Rusch D."/>
            <person name="Podicherti R."/>
            <person name="Tsui H.-C.T."/>
            <person name="Winkler M.E."/>
        </authorList>
    </citation>
    <scope>NUCLEOTIDE SEQUENCE</scope>
</reference>